<dbReference type="InterPro" id="IPR020471">
    <property type="entry name" value="AKR"/>
</dbReference>
<dbReference type="GO" id="GO:0005829">
    <property type="term" value="C:cytosol"/>
    <property type="evidence" value="ECO:0007669"/>
    <property type="project" value="UniProtKB-ARBA"/>
</dbReference>
<evidence type="ECO:0000256" key="1">
    <source>
        <dbReference type="ARBA" id="ARBA00023002"/>
    </source>
</evidence>
<dbReference type="OrthoDB" id="9773828at2"/>
<dbReference type="Gene3D" id="3.20.20.100">
    <property type="entry name" value="NADP-dependent oxidoreductase domain"/>
    <property type="match status" value="1"/>
</dbReference>
<sequence length="324" mass="36434">MNIDPISERGIYLAQLAGLGKSGIYVHPIALGTNFVGGHNLYKNVDEEAGRQTVRDALDNGVTMLDTAQSYGPHRSEELVGEVLKEYQRDKVVVATKAERRDEGNGKKVIDNSPEYLKQKVDESLQRMQLEYIDLFYIHHPDPEEKTPLDEAVGALKEAKDAGKIRAIGVSNVTLEQLKKANKDGYVDVVQNEYNLLNREAENGMFDYCDENNITFIPFYPLAAGLLAGKYDENSKFDDLRSKLPFYQEDQFKENLAKVEQLKDIAAKYEEAVAQVVLAFYLTRPSVGVIIPGAKRGAQIKENMRAADIELKDEDIRQIAEVFK</sequence>
<keyword evidence="4" id="KW-1185">Reference proteome</keyword>
<dbReference type="GO" id="GO:0016491">
    <property type="term" value="F:oxidoreductase activity"/>
    <property type="evidence" value="ECO:0007669"/>
    <property type="project" value="UniProtKB-KW"/>
</dbReference>
<dbReference type="Pfam" id="PF00248">
    <property type="entry name" value="Aldo_ket_red"/>
    <property type="match status" value="1"/>
</dbReference>
<accession>A0A1M7JRM2</accession>
<organism evidence="3 4">
    <name type="scientific">Lacicoccus alkaliphilus DSM 16010</name>
    <dbReference type="NCBI Taxonomy" id="1123231"/>
    <lineage>
        <taxon>Bacteria</taxon>
        <taxon>Bacillati</taxon>
        <taxon>Bacillota</taxon>
        <taxon>Bacilli</taxon>
        <taxon>Bacillales</taxon>
        <taxon>Salinicoccaceae</taxon>
        <taxon>Lacicoccus</taxon>
    </lineage>
</organism>
<dbReference type="FunFam" id="3.20.20.100:FF:000004">
    <property type="entry name" value="Oxidoreductase, aldo/keto reductase"/>
    <property type="match status" value="1"/>
</dbReference>
<gene>
    <name evidence="3" type="ORF">SAMN02745189_02361</name>
</gene>
<proteinExistence type="predicted"/>
<protein>
    <submittedName>
        <fullName evidence="3">Predicted oxidoreductase</fullName>
    </submittedName>
</protein>
<dbReference type="InterPro" id="IPR023210">
    <property type="entry name" value="NADP_OxRdtase_dom"/>
</dbReference>
<dbReference type="AlphaFoldDB" id="A0A1M7JRM2"/>
<reference evidence="3 4" key="1">
    <citation type="submission" date="2016-11" db="EMBL/GenBank/DDBJ databases">
        <authorList>
            <person name="Jaros S."/>
            <person name="Januszkiewicz K."/>
            <person name="Wedrychowicz H."/>
        </authorList>
    </citation>
    <scope>NUCLEOTIDE SEQUENCE [LARGE SCALE GENOMIC DNA]</scope>
    <source>
        <strain evidence="3 4">DSM 16010</strain>
    </source>
</reference>
<feature type="domain" description="NADP-dependent oxidoreductase" evidence="2">
    <location>
        <begin position="28"/>
        <end position="322"/>
    </location>
</feature>
<dbReference type="EMBL" id="FRCF01000014">
    <property type="protein sequence ID" value="SHM55719.1"/>
    <property type="molecule type" value="Genomic_DNA"/>
</dbReference>
<evidence type="ECO:0000313" key="4">
    <source>
        <dbReference type="Proteomes" id="UP000184206"/>
    </source>
</evidence>
<dbReference type="STRING" id="1123231.SAMN02745189_02361"/>
<name>A0A1M7JRM2_9BACL</name>
<evidence type="ECO:0000259" key="2">
    <source>
        <dbReference type="Pfam" id="PF00248"/>
    </source>
</evidence>
<evidence type="ECO:0000313" key="3">
    <source>
        <dbReference type="EMBL" id="SHM55719.1"/>
    </source>
</evidence>
<dbReference type="SUPFAM" id="SSF51430">
    <property type="entry name" value="NAD(P)-linked oxidoreductase"/>
    <property type="match status" value="1"/>
</dbReference>
<dbReference type="InterPro" id="IPR036812">
    <property type="entry name" value="NAD(P)_OxRdtase_dom_sf"/>
</dbReference>
<dbReference type="PANTHER" id="PTHR43364">
    <property type="entry name" value="NADH-SPECIFIC METHYLGLYOXAL REDUCTASE-RELATED"/>
    <property type="match status" value="1"/>
</dbReference>
<keyword evidence="1" id="KW-0560">Oxidoreductase</keyword>
<dbReference type="PANTHER" id="PTHR43364:SF4">
    <property type="entry name" value="NAD(P)-LINKED OXIDOREDUCTASE SUPERFAMILY PROTEIN"/>
    <property type="match status" value="1"/>
</dbReference>
<dbReference type="Proteomes" id="UP000184206">
    <property type="component" value="Unassembled WGS sequence"/>
</dbReference>
<dbReference type="InterPro" id="IPR050523">
    <property type="entry name" value="AKR_Detox_Biosynth"/>
</dbReference>
<dbReference type="PRINTS" id="PR00069">
    <property type="entry name" value="ALDKETRDTASE"/>
</dbReference>